<dbReference type="InterPro" id="IPR036895">
    <property type="entry name" value="Uracil-DNA_glycosylase-like_sf"/>
</dbReference>
<protein>
    <recommendedName>
        <fullName evidence="3">Uracil-DNA glycosylase</fullName>
    </recommendedName>
</protein>
<organism evidence="1 2">
    <name type="scientific">Methylorubrum aminovorans</name>
    <dbReference type="NCBI Taxonomy" id="269069"/>
    <lineage>
        <taxon>Bacteria</taxon>
        <taxon>Pseudomonadati</taxon>
        <taxon>Pseudomonadota</taxon>
        <taxon>Alphaproteobacteria</taxon>
        <taxon>Hyphomicrobiales</taxon>
        <taxon>Methylobacteriaceae</taxon>
        <taxon>Methylorubrum</taxon>
    </lineage>
</organism>
<sequence>MSQSHLDARYLEFQAALGDAAPELLEAFSPPLLIKIPAAWQTAEHRILWIGQETAGWSWEGERLRADGLGWDYPDIASLGDFAQHKEAVEALTYGYGEFDFAADHPASRGPFWRYFRWVREAVQAYGSTSMVWTNVVRCSANSGQGYTPWAVPEAIRSDFLIRQRGLLTAEIEILRPTLTIFVSGPHYDAFVSDELPGCESIALAPFSIRQAARYIHPILPKATFRTYHPGYLNRNELGFRPIQAMVDLYVAEQ</sequence>
<name>A0ABQ4UAV5_9HYPH</name>
<gene>
    <name evidence="1" type="ORF">LNAOJCKE_1578</name>
</gene>
<dbReference type="EMBL" id="BPRC01000003">
    <property type="protein sequence ID" value="GJE64374.1"/>
    <property type="molecule type" value="Genomic_DNA"/>
</dbReference>
<evidence type="ECO:0000313" key="1">
    <source>
        <dbReference type="EMBL" id="GJE64374.1"/>
    </source>
</evidence>
<evidence type="ECO:0008006" key="3">
    <source>
        <dbReference type="Google" id="ProtNLM"/>
    </source>
</evidence>
<comment type="caution">
    <text evidence="1">The sequence shown here is derived from an EMBL/GenBank/DDBJ whole genome shotgun (WGS) entry which is preliminary data.</text>
</comment>
<keyword evidence="2" id="KW-1185">Reference proteome</keyword>
<reference evidence="1" key="1">
    <citation type="journal article" date="2021" name="Front. Microbiol.">
        <title>Comprehensive Comparative Genomics and Phenotyping of Methylobacterium Species.</title>
        <authorList>
            <person name="Alessa O."/>
            <person name="Ogura Y."/>
            <person name="Fujitani Y."/>
            <person name="Takami H."/>
            <person name="Hayashi T."/>
            <person name="Sahin N."/>
            <person name="Tani A."/>
        </authorList>
    </citation>
    <scope>NUCLEOTIDE SEQUENCE</scope>
    <source>
        <strain evidence="1">NBRC 15686</strain>
    </source>
</reference>
<accession>A0ABQ4UAV5</accession>
<reference evidence="1" key="2">
    <citation type="submission" date="2021-08" db="EMBL/GenBank/DDBJ databases">
        <authorList>
            <person name="Tani A."/>
            <person name="Ola A."/>
            <person name="Ogura Y."/>
            <person name="Katsura K."/>
            <person name="Hayashi T."/>
        </authorList>
    </citation>
    <scope>NUCLEOTIDE SEQUENCE</scope>
    <source>
        <strain evidence="1">NBRC 15686</strain>
    </source>
</reference>
<evidence type="ECO:0000313" key="2">
    <source>
        <dbReference type="Proteomes" id="UP001055039"/>
    </source>
</evidence>
<proteinExistence type="predicted"/>
<dbReference type="Proteomes" id="UP001055039">
    <property type="component" value="Unassembled WGS sequence"/>
</dbReference>
<dbReference type="Gene3D" id="3.40.470.10">
    <property type="entry name" value="Uracil-DNA glycosylase-like domain"/>
    <property type="match status" value="1"/>
</dbReference>
<dbReference type="RefSeq" id="WP_238223725.1">
    <property type="nucleotide sequence ID" value="NZ_BAAADH010000106.1"/>
</dbReference>